<name>A0A1I2BV53_9BACT</name>
<evidence type="ECO:0000256" key="1">
    <source>
        <dbReference type="SAM" id="Coils"/>
    </source>
</evidence>
<dbReference type="OrthoDB" id="9771112at2"/>
<dbReference type="RefSeq" id="WP_091539674.1">
    <property type="nucleotide sequence ID" value="NZ_FONY01000003.1"/>
</dbReference>
<dbReference type="PANTHER" id="PTHR10098">
    <property type="entry name" value="RAPSYN-RELATED"/>
    <property type="match status" value="1"/>
</dbReference>
<dbReference type="Gene3D" id="1.25.40.10">
    <property type="entry name" value="Tetratricopeptide repeat domain"/>
    <property type="match status" value="4"/>
</dbReference>
<feature type="coiled-coil region" evidence="1">
    <location>
        <begin position="28"/>
        <end position="67"/>
    </location>
</feature>
<reference evidence="3 4" key="1">
    <citation type="submission" date="2016-10" db="EMBL/GenBank/DDBJ databases">
        <authorList>
            <person name="de Groot N.N."/>
        </authorList>
    </citation>
    <scope>NUCLEOTIDE SEQUENCE [LARGE SCALE GENOMIC DNA]</scope>
    <source>
        <strain>GEY</strain>
        <strain evidence="4">DSM 9560</strain>
    </source>
</reference>
<accession>A0A1I2BV53</accession>
<gene>
    <name evidence="3" type="ORF">SAMN04488541_1003162</name>
</gene>
<sequence length="1305" mass="149223">MKTLILIGLHILLFSILAPSLWAQYDGKEVQETETNDERREREKKEARKLAKKLESAEAKRIQTNRRLYKTRADAFSAIGNEIGALQYYDSAITYILLDEKEDIEEAKAQSRGWKYPKDYLDIIRRLGFIHANNASYQLADSLLSWHTEIIKRQEGEKDSEYADALADLAELYRQQGKVRKADSILTIAEPIVRRARWRVGVTNFLKDYLNAVLAETLTKDAYNFYVSALPNAKQIMSMVTQITTKYPANSYTKSLEFRQDTRARYIYNLQEINQVKLDLNDFKNAETKIMLALKETEKRFPEREVYEKQNEKTSIDKETEKRLKREYEENRDRFMRERALVLSSAADLYIRQGNFTKADSLLQESMYTVQGNLRVLHEDDATVLAGYESYLHREEYEKAKEWLEYALKVYRKNLGTDHVAYLKAVIKLGQLYQLEEKEIEAERVYKEISSVLSSSEAELKTKIDALAALEAKKDGFWRKSAKKASQVLKLLGRIPDWIHDFINGDEIAKQQLGEEIVHLSAKTALRITLLSQMADMYIARADYKKAEKNLNEVIKYYEANSLDKSIPCAQALAQLIKTYEGLGDKKADETRIRRREILKAILGESNVNYSFDVLRETPIRSEGDKKILLAALENIKNQKGANSLSYADGLYLLGEALANANNMDEASEYYENYLATIKSFAGQSSRAYAEALYKFGLHQKRRKQYSQALASFNQSKQIYLAKFDAHYPSVIDIIGSTADLYVEWNKLDSAEANYKVEVERILHRVGNVFPSLDEASREKFISKMNTRLGIYQDFILKQLQKNPNKKYLTALLYNEVLATKALLFNTNNKIRYAILSSNDTSAINKYKRVREKKDFLMKAQLKTAEEQKVEGIDINKLESEIKDIETALTAKFPIYAESLQEKKYSWKQVKEKLKGNTAAVEIVRIGTNENPTYVALIVKPTTKDYPELVIFPNGLGMENNLLKAAKNQTQKGSDVKTNPYNDFWQPLGSKLISPAAGVKPKVYLSLDGIYNQLSINALKDTQTKKYVIDGFDLWFIASTRNLIEENAYTQAKKDNFAAWTVAMFGFPKYDYAPPSIKKKPKERRFALAYGDLEGTKAEVEEIEKIISQKSTRCLKLMNEQATEDTVKRLKVNPHILHIATHGFFIETIDEDEENSGTNVLPEKILKENALSLTGLLLAGAKYDFGYADDREDGIFTAYEAMNLNLNNTELVALSACETGLGEVKNGEGVYGMQRAFQSAGAKTVLMSLWKVDDQATKLLMTTFYENWLKSGNRRDAFQKAQLALKNSKDFNSPQFWGAFVMVGQ</sequence>
<proteinExistence type="predicted"/>
<evidence type="ECO:0000259" key="2">
    <source>
        <dbReference type="Pfam" id="PF12770"/>
    </source>
</evidence>
<dbReference type="InterPro" id="IPR019734">
    <property type="entry name" value="TPR_rpt"/>
</dbReference>
<dbReference type="SUPFAM" id="SSF48452">
    <property type="entry name" value="TPR-like"/>
    <property type="match status" value="2"/>
</dbReference>
<evidence type="ECO:0000313" key="4">
    <source>
        <dbReference type="Proteomes" id="UP000199513"/>
    </source>
</evidence>
<dbReference type="STRING" id="1003.SAMN04488541_1003162"/>
<organism evidence="3 4">
    <name type="scientific">Thermoflexibacter ruber</name>
    <dbReference type="NCBI Taxonomy" id="1003"/>
    <lineage>
        <taxon>Bacteria</taxon>
        <taxon>Pseudomonadati</taxon>
        <taxon>Bacteroidota</taxon>
        <taxon>Cytophagia</taxon>
        <taxon>Cytophagales</taxon>
        <taxon>Thermoflexibacteraceae</taxon>
        <taxon>Thermoflexibacter</taxon>
    </lineage>
</organism>
<protein>
    <submittedName>
        <fullName evidence="3">CHAT domain-containing protein</fullName>
    </submittedName>
</protein>
<keyword evidence="1" id="KW-0175">Coiled coil</keyword>
<feature type="domain" description="CHAT" evidence="2">
    <location>
        <begin position="983"/>
        <end position="1305"/>
    </location>
</feature>
<dbReference type="Proteomes" id="UP000199513">
    <property type="component" value="Unassembled WGS sequence"/>
</dbReference>
<dbReference type="Pfam" id="PF12770">
    <property type="entry name" value="CHAT"/>
    <property type="match status" value="1"/>
</dbReference>
<keyword evidence="4" id="KW-1185">Reference proteome</keyword>
<dbReference type="InterPro" id="IPR024983">
    <property type="entry name" value="CHAT_dom"/>
</dbReference>
<dbReference type="SMART" id="SM00028">
    <property type="entry name" value="TPR"/>
    <property type="match status" value="5"/>
</dbReference>
<dbReference type="InterPro" id="IPR011990">
    <property type="entry name" value="TPR-like_helical_dom_sf"/>
</dbReference>
<dbReference type="PANTHER" id="PTHR10098:SF108">
    <property type="entry name" value="TETRATRICOPEPTIDE REPEAT PROTEIN 28"/>
    <property type="match status" value="1"/>
</dbReference>
<dbReference type="EMBL" id="FONY01000003">
    <property type="protein sequence ID" value="SFE59808.1"/>
    <property type="molecule type" value="Genomic_DNA"/>
</dbReference>
<evidence type="ECO:0000313" key="3">
    <source>
        <dbReference type="EMBL" id="SFE59808.1"/>
    </source>
</evidence>